<reference evidence="2 3" key="1">
    <citation type="submission" date="2020-07" db="EMBL/GenBank/DDBJ databases">
        <title>Pseudogemmobacter sp. nov., isolated from poultry manure in Taiwan.</title>
        <authorList>
            <person name="Lin S.-Y."/>
            <person name="Tang Y.-S."/>
            <person name="Young C.-C."/>
        </authorList>
    </citation>
    <scope>NUCLEOTIDE SEQUENCE [LARGE SCALE GENOMIC DNA]</scope>
    <source>
        <strain evidence="2 3">CC-YST710</strain>
    </source>
</reference>
<sequence length="93" mass="9980">MKRLASVPGLMALVLPALAFAAPPEGTDWNALLIETIEANDCVMTEADADDILPGLGFEKDWIATVVFELMEAGQAEFRDGDGALIVKTEKCQ</sequence>
<evidence type="ECO:0000313" key="2">
    <source>
        <dbReference type="EMBL" id="MCB5409838.1"/>
    </source>
</evidence>
<name>A0ABS8CKB8_9RHOB</name>
<feature type="chain" id="PRO_5045247234" evidence="1">
    <location>
        <begin position="22"/>
        <end position="93"/>
    </location>
</feature>
<keyword evidence="1" id="KW-0732">Signal</keyword>
<accession>A0ABS8CKB8</accession>
<evidence type="ECO:0000313" key="3">
    <source>
        <dbReference type="Proteomes" id="UP001198571"/>
    </source>
</evidence>
<comment type="caution">
    <text evidence="2">The sequence shown here is derived from an EMBL/GenBank/DDBJ whole genome shotgun (WGS) entry which is preliminary data.</text>
</comment>
<dbReference type="Proteomes" id="UP001198571">
    <property type="component" value="Unassembled WGS sequence"/>
</dbReference>
<protein>
    <submittedName>
        <fullName evidence="2">Uncharacterized protein</fullName>
    </submittedName>
</protein>
<evidence type="ECO:0000256" key="1">
    <source>
        <dbReference type="SAM" id="SignalP"/>
    </source>
</evidence>
<keyword evidence="3" id="KW-1185">Reference proteome</keyword>
<proteinExistence type="predicted"/>
<dbReference type="RefSeq" id="WP_226934739.1">
    <property type="nucleotide sequence ID" value="NZ_JACDXX010000005.1"/>
</dbReference>
<gene>
    <name evidence="2" type="ORF">H0485_07470</name>
</gene>
<organism evidence="2 3">
    <name type="scientific">Pseudogemmobacter faecipullorum</name>
    <dbReference type="NCBI Taxonomy" id="2755041"/>
    <lineage>
        <taxon>Bacteria</taxon>
        <taxon>Pseudomonadati</taxon>
        <taxon>Pseudomonadota</taxon>
        <taxon>Alphaproteobacteria</taxon>
        <taxon>Rhodobacterales</taxon>
        <taxon>Paracoccaceae</taxon>
        <taxon>Pseudogemmobacter</taxon>
    </lineage>
</organism>
<feature type="signal peptide" evidence="1">
    <location>
        <begin position="1"/>
        <end position="21"/>
    </location>
</feature>
<dbReference type="EMBL" id="JACDXX010000005">
    <property type="protein sequence ID" value="MCB5409838.1"/>
    <property type="molecule type" value="Genomic_DNA"/>
</dbReference>